<evidence type="ECO:0000256" key="1">
    <source>
        <dbReference type="SAM" id="MobiDB-lite"/>
    </source>
</evidence>
<organism evidence="2 3">
    <name type="scientific">Rhypophila decipiens</name>
    <dbReference type="NCBI Taxonomy" id="261697"/>
    <lineage>
        <taxon>Eukaryota</taxon>
        <taxon>Fungi</taxon>
        <taxon>Dikarya</taxon>
        <taxon>Ascomycota</taxon>
        <taxon>Pezizomycotina</taxon>
        <taxon>Sordariomycetes</taxon>
        <taxon>Sordariomycetidae</taxon>
        <taxon>Sordariales</taxon>
        <taxon>Naviculisporaceae</taxon>
        <taxon>Rhypophila</taxon>
    </lineage>
</organism>
<keyword evidence="3" id="KW-1185">Reference proteome</keyword>
<protein>
    <recommendedName>
        <fullName evidence="4">Zn(2)-C6 fungal-type domain-containing protein</fullName>
    </recommendedName>
</protein>
<proteinExistence type="predicted"/>
<name>A0AAN6Y2J2_9PEZI</name>
<evidence type="ECO:0000313" key="2">
    <source>
        <dbReference type="EMBL" id="KAK4210065.1"/>
    </source>
</evidence>
<reference evidence="2" key="1">
    <citation type="journal article" date="2023" name="Mol. Phylogenet. Evol.">
        <title>Genome-scale phylogeny and comparative genomics of the fungal order Sordariales.</title>
        <authorList>
            <person name="Hensen N."/>
            <person name="Bonometti L."/>
            <person name="Westerberg I."/>
            <person name="Brannstrom I.O."/>
            <person name="Guillou S."/>
            <person name="Cros-Aarteil S."/>
            <person name="Calhoun S."/>
            <person name="Haridas S."/>
            <person name="Kuo A."/>
            <person name="Mondo S."/>
            <person name="Pangilinan J."/>
            <person name="Riley R."/>
            <person name="LaButti K."/>
            <person name="Andreopoulos B."/>
            <person name="Lipzen A."/>
            <person name="Chen C."/>
            <person name="Yan M."/>
            <person name="Daum C."/>
            <person name="Ng V."/>
            <person name="Clum A."/>
            <person name="Steindorff A."/>
            <person name="Ohm R.A."/>
            <person name="Martin F."/>
            <person name="Silar P."/>
            <person name="Natvig D.O."/>
            <person name="Lalanne C."/>
            <person name="Gautier V."/>
            <person name="Ament-Velasquez S.L."/>
            <person name="Kruys A."/>
            <person name="Hutchinson M.I."/>
            <person name="Powell A.J."/>
            <person name="Barry K."/>
            <person name="Miller A.N."/>
            <person name="Grigoriev I.V."/>
            <person name="Debuchy R."/>
            <person name="Gladieux P."/>
            <person name="Hiltunen Thoren M."/>
            <person name="Johannesson H."/>
        </authorList>
    </citation>
    <scope>NUCLEOTIDE SEQUENCE</scope>
    <source>
        <strain evidence="2">PSN293</strain>
    </source>
</reference>
<feature type="compositionally biased region" description="Basic and acidic residues" evidence="1">
    <location>
        <begin position="40"/>
        <end position="52"/>
    </location>
</feature>
<comment type="caution">
    <text evidence="2">The sequence shown here is derived from an EMBL/GenBank/DDBJ whole genome shotgun (WGS) entry which is preliminary data.</text>
</comment>
<accession>A0AAN6Y2J2</accession>
<gene>
    <name evidence="2" type="ORF">QBC37DRAFT_449066</name>
</gene>
<feature type="region of interest" description="Disordered" evidence="1">
    <location>
        <begin position="30"/>
        <end position="53"/>
    </location>
</feature>
<sequence>MFGSWSVRCTGELSGCERCEALDLQCTYSSEKAKRQRNPHSSDEGRVFESRRQRQSCPWLRLPEATEKPAAAAPVAANVTPLSDHANHDFFHTPTTADGDGAFAADIEPCSTTSIFPGLTPPPDGVIALDHYQPGSGSESATSTGSTYVTVSSTQPPSHSGMMTDTDVVFWGDNRLSAADHLAAVSILSTGSSETHLNTVCQGQHSSEDGSPGKFQQSQAQSAANRQVQPDQMREPGEFPTRAPDQMGCKCIKSVVYLINELETTLRNDSSHESPGMDNNSFLQLQQNSHGFDSALGLHKDAIRYGESMRQCRHCVSRTENRMLLLLLANRLIALCSHMASVYRNLVGQPAIPGSSVGVSVGIEQYFADLVIVVGEYEVDSMTEMGAVLRELLAFQLRSLYHFVTPLSNTTQLQGVEFHAVKNRAASLWRALQQQSNSGLSPI</sequence>
<dbReference type="EMBL" id="MU858185">
    <property type="protein sequence ID" value="KAK4210065.1"/>
    <property type="molecule type" value="Genomic_DNA"/>
</dbReference>
<dbReference type="Proteomes" id="UP001301769">
    <property type="component" value="Unassembled WGS sequence"/>
</dbReference>
<feature type="compositionally biased region" description="Low complexity" evidence="1">
    <location>
        <begin position="135"/>
        <end position="154"/>
    </location>
</feature>
<dbReference type="AlphaFoldDB" id="A0AAN6Y2J2"/>
<reference evidence="2" key="2">
    <citation type="submission" date="2023-05" db="EMBL/GenBank/DDBJ databases">
        <authorList>
            <consortium name="Lawrence Berkeley National Laboratory"/>
            <person name="Steindorff A."/>
            <person name="Hensen N."/>
            <person name="Bonometti L."/>
            <person name="Westerberg I."/>
            <person name="Brannstrom I.O."/>
            <person name="Guillou S."/>
            <person name="Cros-Aarteil S."/>
            <person name="Calhoun S."/>
            <person name="Haridas S."/>
            <person name="Kuo A."/>
            <person name="Mondo S."/>
            <person name="Pangilinan J."/>
            <person name="Riley R."/>
            <person name="Labutti K."/>
            <person name="Andreopoulos B."/>
            <person name="Lipzen A."/>
            <person name="Chen C."/>
            <person name="Yanf M."/>
            <person name="Daum C."/>
            <person name="Ng V."/>
            <person name="Clum A."/>
            <person name="Ohm R."/>
            <person name="Martin F."/>
            <person name="Silar P."/>
            <person name="Natvig D."/>
            <person name="Lalanne C."/>
            <person name="Gautier V."/>
            <person name="Ament-Velasquez S.L."/>
            <person name="Kruys A."/>
            <person name="Hutchinson M.I."/>
            <person name="Powell A.J."/>
            <person name="Barry K."/>
            <person name="Miller A.N."/>
            <person name="Grigoriev I.V."/>
            <person name="Debuchy R."/>
            <person name="Gladieux P."/>
            <person name="Thoren M.H."/>
            <person name="Johannesson H."/>
        </authorList>
    </citation>
    <scope>NUCLEOTIDE SEQUENCE</scope>
    <source>
        <strain evidence="2">PSN293</strain>
    </source>
</reference>
<evidence type="ECO:0008006" key="4">
    <source>
        <dbReference type="Google" id="ProtNLM"/>
    </source>
</evidence>
<feature type="region of interest" description="Disordered" evidence="1">
    <location>
        <begin position="199"/>
        <end position="243"/>
    </location>
</feature>
<feature type="region of interest" description="Disordered" evidence="1">
    <location>
        <begin position="134"/>
        <end position="160"/>
    </location>
</feature>
<evidence type="ECO:0000313" key="3">
    <source>
        <dbReference type="Proteomes" id="UP001301769"/>
    </source>
</evidence>